<dbReference type="Pfam" id="PF03748">
    <property type="entry name" value="FliL"/>
    <property type="match status" value="1"/>
</dbReference>
<evidence type="ECO:0000256" key="8">
    <source>
        <dbReference type="ARBA" id="ARBA00022989"/>
    </source>
</evidence>
<dbReference type="InterPro" id="IPR005503">
    <property type="entry name" value="FliL"/>
</dbReference>
<dbReference type="Proteomes" id="UP000198635">
    <property type="component" value="Unassembled WGS sequence"/>
</dbReference>
<dbReference type="RefSeq" id="WP_092379306.1">
    <property type="nucleotide sequence ID" value="NZ_FORX01000027.1"/>
</dbReference>
<evidence type="ECO:0000256" key="3">
    <source>
        <dbReference type="ARBA" id="ARBA00008281"/>
    </source>
</evidence>
<comment type="function">
    <text evidence="1 10">Controls the rotational direction of flagella during chemotaxis.</text>
</comment>
<dbReference type="GO" id="GO:0006935">
    <property type="term" value="P:chemotaxis"/>
    <property type="evidence" value="ECO:0007669"/>
    <property type="project" value="UniProtKB-KW"/>
</dbReference>
<dbReference type="EMBL" id="FORX01000027">
    <property type="protein sequence ID" value="SFK48175.1"/>
    <property type="molecule type" value="Genomic_DNA"/>
</dbReference>
<name>A0A1I3ZVR7_9BACT</name>
<keyword evidence="12" id="KW-0969">Cilium</keyword>
<evidence type="ECO:0000256" key="4">
    <source>
        <dbReference type="ARBA" id="ARBA00022475"/>
    </source>
</evidence>
<keyword evidence="13" id="KW-1185">Reference proteome</keyword>
<keyword evidence="4 10" id="KW-1003">Cell membrane</keyword>
<dbReference type="AlphaFoldDB" id="A0A1I3ZVR7"/>
<evidence type="ECO:0000256" key="1">
    <source>
        <dbReference type="ARBA" id="ARBA00002254"/>
    </source>
</evidence>
<dbReference type="GO" id="GO:0009425">
    <property type="term" value="C:bacterial-type flagellum basal body"/>
    <property type="evidence" value="ECO:0007669"/>
    <property type="project" value="InterPro"/>
</dbReference>
<feature type="compositionally biased region" description="Polar residues" evidence="11">
    <location>
        <begin position="119"/>
        <end position="129"/>
    </location>
</feature>
<feature type="region of interest" description="Disordered" evidence="11">
    <location>
        <begin position="111"/>
        <end position="155"/>
    </location>
</feature>
<keyword evidence="9 10" id="KW-0472">Membrane</keyword>
<comment type="similarity">
    <text evidence="3 10">Belongs to the FliL family.</text>
</comment>
<feature type="region of interest" description="Disordered" evidence="11">
    <location>
        <begin position="50"/>
        <end position="81"/>
    </location>
</feature>
<evidence type="ECO:0000256" key="9">
    <source>
        <dbReference type="ARBA" id="ARBA00023136"/>
    </source>
</evidence>
<evidence type="ECO:0000256" key="7">
    <source>
        <dbReference type="ARBA" id="ARBA00022779"/>
    </source>
</evidence>
<proteinExistence type="inferred from homology"/>
<comment type="subcellular location">
    <subcellularLocation>
        <location evidence="2">Cell membrane</location>
        <topology evidence="2">Single-pass membrane protein</topology>
    </subcellularLocation>
</comment>
<dbReference type="PANTHER" id="PTHR35091:SF2">
    <property type="entry name" value="FLAGELLAR PROTEIN FLIL"/>
    <property type="match status" value="1"/>
</dbReference>
<evidence type="ECO:0000256" key="2">
    <source>
        <dbReference type="ARBA" id="ARBA00004162"/>
    </source>
</evidence>
<evidence type="ECO:0000256" key="6">
    <source>
        <dbReference type="ARBA" id="ARBA00022692"/>
    </source>
</evidence>
<dbReference type="GO" id="GO:0071978">
    <property type="term" value="P:bacterial-type flagellum-dependent swarming motility"/>
    <property type="evidence" value="ECO:0007669"/>
    <property type="project" value="TreeGrafter"/>
</dbReference>
<dbReference type="OrthoDB" id="5470759at2"/>
<gene>
    <name evidence="12" type="ORF">SAMN04488082_12734</name>
</gene>
<feature type="transmembrane region" description="Helical" evidence="10">
    <location>
        <begin position="87"/>
        <end position="109"/>
    </location>
</feature>
<protein>
    <recommendedName>
        <fullName evidence="10">Flagellar protein FliL</fullName>
    </recommendedName>
</protein>
<organism evidence="12 13">
    <name type="scientific">Desulfomicrobium apsheronum</name>
    <dbReference type="NCBI Taxonomy" id="52560"/>
    <lineage>
        <taxon>Bacteria</taxon>
        <taxon>Pseudomonadati</taxon>
        <taxon>Thermodesulfobacteriota</taxon>
        <taxon>Desulfovibrionia</taxon>
        <taxon>Desulfovibrionales</taxon>
        <taxon>Desulfomicrobiaceae</taxon>
        <taxon>Desulfomicrobium</taxon>
    </lineage>
</organism>
<keyword evidence="8 10" id="KW-1133">Transmembrane helix</keyword>
<keyword evidence="12" id="KW-0282">Flagellum</keyword>
<evidence type="ECO:0000256" key="10">
    <source>
        <dbReference type="RuleBase" id="RU364125"/>
    </source>
</evidence>
<keyword evidence="5 10" id="KW-0145">Chemotaxis</keyword>
<keyword evidence="12" id="KW-0966">Cell projection</keyword>
<keyword evidence="7 10" id="KW-0283">Flagellar rotation</keyword>
<dbReference type="PANTHER" id="PTHR35091">
    <property type="entry name" value="FLAGELLAR PROTEIN FLIL"/>
    <property type="match status" value="1"/>
</dbReference>
<evidence type="ECO:0000256" key="5">
    <source>
        <dbReference type="ARBA" id="ARBA00022500"/>
    </source>
</evidence>
<evidence type="ECO:0000313" key="12">
    <source>
        <dbReference type="EMBL" id="SFK48175.1"/>
    </source>
</evidence>
<dbReference type="GO" id="GO:0005886">
    <property type="term" value="C:plasma membrane"/>
    <property type="evidence" value="ECO:0007669"/>
    <property type="project" value="UniProtKB-SubCell"/>
</dbReference>
<reference evidence="13" key="1">
    <citation type="submission" date="2016-10" db="EMBL/GenBank/DDBJ databases">
        <authorList>
            <person name="Varghese N."/>
            <person name="Submissions S."/>
        </authorList>
    </citation>
    <scope>NUCLEOTIDE SEQUENCE [LARGE SCALE GENOMIC DNA]</scope>
    <source>
        <strain evidence="13">DSM 5918</strain>
    </source>
</reference>
<evidence type="ECO:0000313" key="13">
    <source>
        <dbReference type="Proteomes" id="UP000198635"/>
    </source>
</evidence>
<sequence length="253" mass="28057">MILLILLAQISPEGDKNVALDDERLQDSVPKGLQKVELDLDDALFLEFEETEEETEATSVESLPEPEEAAPPSEQTETPAKKNRKKLWILGIAASLCLLFGAGGSYYFMKSGPPAPEEQTATESESSPEQHAPEGSASDAAESHENAKTQPPEQIEAYSLDQFQIEYKLDGKIRFLTCRFSISDTTEIMRAEIQAKKLFIRDGVYRYLKNSPLSLLDTSQESDKLKADLAAVINQTLKSGQVSEILLEEYVVK</sequence>
<evidence type="ECO:0000256" key="11">
    <source>
        <dbReference type="SAM" id="MobiDB-lite"/>
    </source>
</evidence>
<keyword evidence="6 10" id="KW-0812">Transmembrane</keyword>
<dbReference type="STRING" id="52560.SAMN04488082_12734"/>
<accession>A0A1I3ZVR7</accession>